<feature type="transmembrane region" description="Helical" evidence="1">
    <location>
        <begin position="7"/>
        <end position="25"/>
    </location>
</feature>
<dbReference type="STRING" id="373903.Hore_15500"/>
<evidence type="ECO:0000313" key="3">
    <source>
        <dbReference type="EMBL" id="ACL70299.1"/>
    </source>
</evidence>
<dbReference type="EMBL" id="CP001098">
    <property type="protein sequence ID" value="ACL70299.1"/>
    <property type="molecule type" value="Genomic_DNA"/>
</dbReference>
<dbReference type="AlphaFoldDB" id="B8CYD0"/>
<proteinExistence type="predicted"/>
<dbReference type="Pfam" id="PF10646">
    <property type="entry name" value="Germane"/>
    <property type="match status" value="1"/>
</dbReference>
<reference evidence="3 4" key="1">
    <citation type="journal article" date="2009" name="PLoS ONE">
        <title>Genome analysis of the anaerobic thermohalophilic bacterium Halothermothrix orenii.</title>
        <authorList>
            <person name="Mavromatis K."/>
            <person name="Ivanova N."/>
            <person name="Anderson I."/>
            <person name="Lykidis A."/>
            <person name="Hooper S.D."/>
            <person name="Sun H."/>
            <person name="Kunin V."/>
            <person name="Lapidus A."/>
            <person name="Hugenholtz P."/>
            <person name="Patel B."/>
            <person name="Kyrpides N.C."/>
        </authorList>
    </citation>
    <scope>NUCLEOTIDE SEQUENCE [LARGE SCALE GENOMIC DNA]</scope>
    <source>
        <strain evidence="4">H 168 / OCM 544 / DSM 9562</strain>
    </source>
</reference>
<dbReference type="RefSeq" id="WP_012636482.1">
    <property type="nucleotide sequence ID" value="NC_011899.1"/>
</dbReference>
<sequence length="173" mass="19903">MINKDKLLLIIITLVVIGFFAFYQYNNQETEPTNNELKEVLLYFSTSDAMYLKAEKRMVKADHIYLNTLKELIKGPESNNLNPTIPEGVEILDLRVKDGIAYIDFNRALKDNHWGGSTGESMTVYSIVNTMTQFPEIEKVQFMLEGEKIETLAGHIYLMPPIEPNKRLLKQET</sequence>
<dbReference type="KEGG" id="hor:Hore_15500"/>
<dbReference type="Proteomes" id="UP000000719">
    <property type="component" value="Chromosome"/>
</dbReference>
<dbReference type="InterPro" id="IPR019606">
    <property type="entry name" value="GerMN"/>
</dbReference>
<organism evidence="3 4">
    <name type="scientific">Halothermothrix orenii (strain H 168 / OCM 544 / DSM 9562)</name>
    <dbReference type="NCBI Taxonomy" id="373903"/>
    <lineage>
        <taxon>Bacteria</taxon>
        <taxon>Bacillati</taxon>
        <taxon>Bacillota</taxon>
        <taxon>Clostridia</taxon>
        <taxon>Halanaerobiales</taxon>
        <taxon>Halothermotrichaceae</taxon>
        <taxon>Halothermothrix</taxon>
    </lineage>
</organism>
<evidence type="ECO:0000313" key="4">
    <source>
        <dbReference type="Proteomes" id="UP000000719"/>
    </source>
</evidence>
<evidence type="ECO:0000256" key="1">
    <source>
        <dbReference type="SAM" id="Phobius"/>
    </source>
</evidence>
<gene>
    <name evidence="3" type="ordered locus">Hore_15500</name>
</gene>
<feature type="domain" description="GerMN" evidence="2">
    <location>
        <begin position="65"/>
        <end position="153"/>
    </location>
</feature>
<evidence type="ECO:0000259" key="2">
    <source>
        <dbReference type="SMART" id="SM00909"/>
    </source>
</evidence>
<dbReference type="SMART" id="SM00909">
    <property type="entry name" value="Germane"/>
    <property type="match status" value="1"/>
</dbReference>
<keyword evidence="1" id="KW-1133">Transmembrane helix</keyword>
<dbReference type="eggNOG" id="COG5401">
    <property type="taxonomic scope" value="Bacteria"/>
</dbReference>
<name>B8CYD0_HALOH</name>
<keyword evidence="4" id="KW-1185">Reference proteome</keyword>
<accession>B8CYD0</accession>
<keyword evidence="1" id="KW-0472">Membrane</keyword>
<keyword evidence="1" id="KW-0812">Transmembrane</keyword>
<dbReference type="HOGENOM" id="CLU_080926_4_1_9"/>
<protein>
    <recommendedName>
        <fullName evidence="2">GerMN domain-containing protein</fullName>
    </recommendedName>
</protein>